<gene>
    <name evidence="3" type="ORF">GlitD10_1449</name>
</gene>
<feature type="compositionally biased region" description="Pro residues" evidence="1">
    <location>
        <begin position="171"/>
        <end position="180"/>
    </location>
</feature>
<reference evidence="3 4" key="1">
    <citation type="submission" date="2016-10" db="EMBL/GenBank/DDBJ databases">
        <title>Description of Gloeomargarita lithophora gen. nov., sp. nov., a thylakoid-bearing basal-branching cyanobacterium with intracellular carbonates, and proposal for Gloeomargaritales ord. nov.</title>
        <authorList>
            <person name="Moreira D."/>
            <person name="Tavera R."/>
            <person name="Benzerara K."/>
            <person name="Skouri-Panet F."/>
            <person name="Couradeau E."/>
            <person name="Gerard E."/>
            <person name="Loussert C."/>
            <person name="Novelo E."/>
            <person name="Zivanovic Y."/>
            <person name="Lopez-Garcia P."/>
        </authorList>
    </citation>
    <scope>NUCLEOTIDE SEQUENCE [LARGE SCALE GENOMIC DNA]</scope>
    <source>
        <strain evidence="3 4">D10</strain>
    </source>
</reference>
<dbReference type="PANTHER" id="PTHR35302:SF1">
    <property type="entry name" value="PROTEIN COFACTOR ASSEMBLY OF COMPLEX C SUBUNIT B CCB1, CHLOROPLASTIC"/>
    <property type="match status" value="1"/>
</dbReference>
<proteinExistence type="predicted"/>
<feature type="transmembrane region" description="Helical" evidence="2">
    <location>
        <begin position="109"/>
        <end position="128"/>
    </location>
</feature>
<dbReference type="RefSeq" id="WP_071454307.1">
    <property type="nucleotide sequence ID" value="NZ_CP017675.1"/>
</dbReference>
<dbReference type="KEGG" id="glt:GlitD10_1449"/>
<accession>A0A1J0ACX6</accession>
<keyword evidence="2" id="KW-0472">Membrane</keyword>
<feature type="transmembrane region" description="Helical" evidence="2">
    <location>
        <begin position="81"/>
        <end position="103"/>
    </location>
</feature>
<keyword evidence="2" id="KW-0812">Transmembrane</keyword>
<dbReference type="Proteomes" id="UP000180235">
    <property type="component" value="Chromosome"/>
</dbReference>
<protein>
    <recommendedName>
        <fullName evidence="5">Cofactor assembly of complex C subunit B</fullName>
    </recommendedName>
</protein>
<name>A0A1J0ACX6_9CYAN</name>
<evidence type="ECO:0000256" key="1">
    <source>
        <dbReference type="SAM" id="MobiDB-lite"/>
    </source>
</evidence>
<dbReference type="InterPro" id="IPR021919">
    <property type="entry name" value="CCB1"/>
</dbReference>
<sequence length="190" mass="20315">MASVYLTSTGLLTALLLVGLVFFVRAAVKDRTQTQRIPLQGMVGTTMNQLRLFLQQRGYRLVGGEVGVPQMVWQGRVAPSWPLALLLSVMVGLSGFCLGLVLASLVPEWGVKPLGLAFLAPVAGLFYWRGAGRVEQVIVQVQDNALQITAQRDELKRLVPLLQGDATAVPGTPPSPPVSPPADNSPTAHP</sequence>
<dbReference type="OrthoDB" id="513241at2"/>
<dbReference type="AlphaFoldDB" id="A0A1J0ACX6"/>
<feature type="transmembrane region" description="Helical" evidence="2">
    <location>
        <begin position="6"/>
        <end position="28"/>
    </location>
</feature>
<dbReference type="EMBL" id="CP017675">
    <property type="protein sequence ID" value="APB33771.1"/>
    <property type="molecule type" value="Genomic_DNA"/>
</dbReference>
<keyword evidence="2" id="KW-1133">Transmembrane helix</keyword>
<keyword evidence="4" id="KW-1185">Reference proteome</keyword>
<feature type="region of interest" description="Disordered" evidence="1">
    <location>
        <begin position="165"/>
        <end position="190"/>
    </location>
</feature>
<evidence type="ECO:0000313" key="3">
    <source>
        <dbReference type="EMBL" id="APB33771.1"/>
    </source>
</evidence>
<organism evidence="3 4">
    <name type="scientific">Gloeomargarita lithophora Alchichica-D10</name>
    <dbReference type="NCBI Taxonomy" id="1188229"/>
    <lineage>
        <taxon>Bacteria</taxon>
        <taxon>Bacillati</taxon>
        <taxon>Cyanobacteriota</taxon>
        <taxon>Cyanophyceae</taxon>
        <taxon>Gloeomargaritales</taxon>
        <taxon>Gloeomargaritaceae</taxon>
        <taxon>Gloeomargarita</taxon>
    </lineage>
</organism>
<dbReference type="PANTHER" id="PTHR35302">
    <property type="match status" value="1"/>
</dbReference>
<feature type="compositionally biased region" description="Low complexity" evidence="1">
    <location>
        <begin position="181"/>
        <end position="190"/>
    </location>
</feature>
<evidence type="ECO:0000313" key="4">
    <source>
        <dbReference type="Proteomes" id="UP000180235"/>
    </source>
</evidence>
<evidence type="ECO:0000256" key="2">
    <source>
        <dbReference type="SAM" id="Phobius"/>
    </source>
</evidence>
<evidence type="ECO:0008006" key="5">
    <source>
        <dbReference type="Google" id="ProtNLM"/>
    </source>
</evidence>
<dbReference type="STRING" id="1188229.GlitD10_1449"/>
<dbReference type="Pfam" id="PF12046">
    <property type="entry name" value="CCB1"/>
    <property type="match status" value="1"/>
</dbReference>